<dbReference type="EC" id="1.14.-.-" evidence="8"/>
<reference evidence="8 9" key="1">
    <citation type="journal article" date="2021" name="Microorganisms">
        <title>Acidisoma silvae sp. nov. and Acidisomacellulosilytica sp. nov., Two Acidophilic Bacteria Isolated from Decaying Wood, Hydrolyzing Cellulose and Producing Poly-3-hydroxybutyrate.</title>
        <authorList>
            <person name="Mieszkin S."/>
            <person name="Pouder E."/>
            <person name="Uroz S."/>
            <person name="Simon-Colin C."/>
            <person name="Alain K."/>
        </authorList>
    </citation>
    <scope>NUCLEOTIDE SEQUENCE [LARGE SCALE GENOMIC DNA]</scope>
    <source>
        <strain evidence="8 9">HW T5.17</strain>
    </source>
</reference>
<dbReference type="PANTHER" id="PTHR30011:SF16">
    <property type="entry name" value="C2H2 FINGER DOMAIN TRANSCRIPTION FACTOR (EUROFUNG)-RELATED"/>
    <property type="match status" value="1"/>
</dbReference>
<dbReference type="InterPro" id="IPR036661">
    <property type="entry name" value="Luciferase-like_sf"/>
</dbReference>
<keyword evidence="4 8" id="KW-0503">Monooxygenase</keyword>
<feature type="domain" description="Luciferase-like" evidence="7">
    <location>
        <begin position="33"/>
        <end position="397"/>
    </location>
</feature>
<dbReference type="GO" id="GO:0016705">
    <property type="term" value="F:oxidoreductase activity, acting on paired donors, with incorporation or reduction of molecular oxygen"/>
    <property type="evidence" value="ECO:0007669"/>
    <property type="project" value="InterPro"/>
</dbReference>
<evidence type="ECO:0000256" key="1">
    <source>
        <dbReference type="ARBA" id="ARBA00022630"/>
    </source>
</evidence>
<dbReference type="NCBIfam" id="TIGR03860">
    <property type="entry name" value="FMN_nitrolo"/>
    <property type="match status" value="1"/>
</dbReference>
<dbReference type="InterPro" id="IPR051260">
    <property type="entry name" value="Diverse_substr_monoxygenases"/>
</dbReference>
<evidence type="ECO:0000256" key="3">
    <source>
        <dbReference type="ARBA" id="ARBA00023002"/>
    </source>
</evidence>
<keyword evidence="9" id="KW-1185">Reference proteome</keyword>
<keyword evidence="2 6" id="KW-0288">FMN</keyword>
<evidence type="ECO:0000313" key="9">
    <source>
        <dbReference type="Proteomes" id="UP000721844"/>
    </source>
</evidence>
<dbReference type="InterPro" id="IPR011251">
    <property type="entry name" value="Luciferase-like_dom"/>
</dbReference>
<evidence type="ECO:0000256" key="2">
    <source>
        <dbReference type="ARBA" id="ARBA00022643"/>
    </source>
</evidence>
<name>A0A963Z2L3_9PROT</name>
<gene>
    <name evidence="8" type="ORF">ACELLULO517_10710</name>
</gene>
<dbReference type="Pfam" id="PF00296">
    <property type="entry name" value="Bac_luciferase"/>
    <property type="match status" value="1"/>
</dbReference>
<dbReference type="RefSeq" id="WP_227307364.1">
    <property type="nucleotide sequence ID" value="NZ_JAESVA010000003.1"/>
</dbReference>
<evidence type="ECO:0000259" key="7">
    <source>
        <dbReference type="Pfam" id="PF00296"/>
    </source>
</evidence>
<feature type="binding site" evidence="6">
    <location>
        <position position="103"/>
    </location>
    <ligand>
        <name>FMN</name>
        <dbReference type="ChEBI" id="CHEBI:58210"/>
    </ligand>
</feature>
<dbReference type="EMBL" id="JAESVA010000003">
    <property type="protein sequence ID" value="MCB8880703.1"/>
    <property type="molecule type" value="Genomic_DNA"/>
</dbReference>
<dbReference type="PIRSF" id="PIRSF000337">
    <property type="entry name" value="NTA_MOA"/>
    <property type="match status" value="1"/>
</dbReference>
<keyword evidence="1 6" id="KW-0285">Flavoprotein</keyword>
<protein>
    <submittedName>
        <fullName evidence="8">NtaA/DmoA family FMN-dependent monooxygenase</fullName>
        <ecNumber evidence="8">1.14.-.-</ecNumber>
    </submittedName>
</protein>
<dbReference type="GO" id="GO:0004497">
    <property type="term" value="F:monooxygenase activity"/>
    <property type="evidence" value="ECO:0007669"/>
    <property type="project" value="UniProtKB-KW"/>
</dbReference>
<dbReference type="Gene3D" id="3.20.20.30">
    <property type="entry name" value="Luciferase-like domain"/>
    <property type="match status" value="1"/>
</dbReference>
<accession>A0A963Z2L3</accession>
<keyword evidence="3 8" id="KW-0560">Oxidoreductase</keyword>
<feature type="binding site" evidence="6">
    <location>
        <position position="157"/>
    </location>
    <ligand>
        <name>FMN</name>
        <dbReference type="ChEBI" id="CHEBI:58210"/>
    </ligand>
</feature>
<dbReference type="SUPFAM" id="SSF51679">
    <property type="entry name" value="Bacterial luciferase-like"/>
    <property type="match status" value="1"/>
</dbReference>
<evidence type="ECO:0000256" key="5">
    <source>
        <dbReference type="ARBA" id="ARBA00033748"/>
    </source>
</evidence>
<proteinExistence type="inferred from homology"/>
<dbReference type="PANTHER" id="PTHR30011">
    <property type="entry name" value="ALKANESULFONATE MONOOXYGENASE-RELATED"/>
    <property type="match status" value="1"/>
</dbReference>
<feature type="binding site" evidence="6">
    <location>
        <position position="57"/>
    </location>
    <ligand>
        <name>FMN</name>
        <dbReference type="ChEBI" id="CHEBI:58210"/>
    </ligand>
</feature>
<feature type="binding site" evidence="6">
    <location>
        <position position="153"/>
    </location>
    <ligand>
        <name>FMN</name>
        <dbReference type="ChEBI" id="CHEBI:58210"/>
    </ligand>
</feature>
<comment type="caution">
    <text evidence="8">The sequence shown here is derived from an EMBL/GenBank/DDBJ whole genome shotgun (WGS) entry which is preliminary data.</text>
</comment>
<dbReference type="InterPro" id="IPR016215">
    <property type="entry name" value="NTA_MOA"/>
</dbReference>
<evidence type="ECO:0000256" key="4">
    <source>
        <dbReference type="ARBA" id="ARBA00023033"/>
    </source>
</evidence>
<organism evidence="8 9">
    <name type="scientific">Acidisoma cellulosilyticum</name>
    <dbReference type="NCBI Taxonomy" id="2802395"/>
    <lineage>
        <taxon>Bacteria</taxon>
        <taxon>Pseudomonadati</taxon>
        <taxon>Pseudomonadota</taxon>
        <taxon>Alphaproteobacteria</taxon>
        <taxon>Acetobacterales</taxon>
        <taxon>Acidocellaceae</taxon>
        <taxon>Acidisoma</taxon>
    </lineage>
</organism>
<dbReference type="AlphaFoldDB" id="A0A963Z2L3"/>
<evidence type="ECO:0000313" key="8">
    <source>
        <dbReference type="EMBL" id="MCB8880703.1"/>
    </source>
</evidence>
<dbReference type="Proteomes" id="UP000721844">
    <property type="component" value="Unassembled WGS sequence"/>
</dbReference>
<sequence length="447" mass="49892">MAKARMHLGFDFSYSHMGGRWRMPGAWPGRTFPDVEMFEEIARIAERGCLDMVFSGDGTGIPDTWQGSPDAAIEWGISWPRQDLNPIMVAMSRVTKHLGFGLTYSSTFMHPYYMARLMNSLDHVTKGRIAMNLVTSTRKSDAANFGFDALMEHNSRYERMEEFIDVCRKLWDSAEPDCMLWDFESGRVTDPAKVHHVKHEGKFFKVEGALNTPPSPQGRPVVIQAGGSPRGVQASAYVADYIFGPDMALARQVKHRAALDKALLAIGRDPTKVGILWQTPIVVGETEAEAHAQRDRLLTSIPQEAVGVFLSYNNGYDFSTLPARFTLQEVQEKIIAANASPIGFVYELALELGETTEISRETFFEHGIKSATSYDKTIAGSASQVADILEEAFEATGSRGGFMFGHTVSVPADLIRLVDLLVPELQRRGRFRTEYKTRTLREHLGEE</sequence>
<evidence type="ECO:0000256" key="6">
    <source>
        <dbReference type="PIRSR" id="PIRSR000337-1"/>
    </source>
</evidence>
<comment type="similarity">
    <text evidence="5">Belongs to the NtaA/SnaA/DszA monooxygenase family.</text>
</comment>
<feature type="binding site" evidence="6">
    <location>
        <position position="228"/>
    </location>
    <ligand>
        <name>FMN</name>
        <dbReference type="ChEBI" id="CHEBI:58210"/>
    </ligand>
</feature>